<protein>
    <recommendedName>
        <fullName evidence="3">DUF2935 domain-containing protein</fullName>
    </recommendedName>
</protein>
<name>A0ABR5AKG6_9BACL</name>
<evidence type="ECO:0000313" key="1">
    <source>
        <dbReference type="EMBL" id="KIL41450.1"/>
    </source>
</evidence>
<dbReference type="Gene3D" id="1.20.1260.120">
    <property type="entry name" value="Protein of unknown function DUF2935"/>
    <property type="match status" value="1"/>
</dbReference>
<sequence length="276" mass="31926">MPAGADLPVWEEHRFWLEILDDHAHFVRDYLSPEEAGWVSMAQSFIGEFRRLRERLETLGRDLPLSSPPMMQFAVESQSVSAGYYRLEGHLQHLRIYNRINLNLTPTFLNGTLNENAEYLRLLTFFVRGEQPVPLPLSALLDLWLEDQLGHALLLANILDPAEIPLINRVRKAIDEFQAHLVKNQNIKGFLRFTPPNFPLQLRFAGQVARSVTDFYVLVYEVVGLYKDSEVLNRATLRFLEHHIPETCYFLRKLTDFTRDFPMIADCPLTKPSFSG</sequence>
<dbReference type="SUPFAM" id="SSF158430">
    <property type="entry name" value="Bacillus cereus metalloprotein-like"/>
    <property type="match status" value="2"/>
</dbReference>
<dbReference type="InterPro" id="IPR021328">
    <property type="entry name" value="CotB-like"/>
</dbReference>
<dbReference type="EMBL" id="JXAK01000009">
    <property type="protein sequence ID" value="KIL41450.1"/>
    <property type="molecule type" value="Genomic_DNA"/>
</dbReference>
<dbReference type="Pfam" id="PF11155">
    <property type="entry name" value="DUF2935"/>
    <property type="match status" value="2"/>
</dbReference>
<accession>A0ABR5AKG6</accession>
<evidence type="ECO:0008006" key="3">
    <source>
        <dbReference type="Google" id="ProtNLM"/>
    </source>
</evidence>
<dbReference type="RefSeq" id="WP_041046962.1">
    <property type="nucleotide sequence ID" value="NZ_JXAK01000009.1"/>
</dbReference>
<organism evidence="1 2">
    <name type="scientific">Gordoniibacillus kamchatkensis</name>
    <dbReference type="NCBI Taxonomy" id="1590651"/>
    <lineage>
        <taxon>Bacteria</taxon>
        <taxon>Bacillati</taxon>
        <taxon>Bacillota</taxon>
        <taxon>Bacilli</taxon>
        <taxon>Bacillales</taxon>
        <taxon>Paenibacillaceae</taxon>
        <taxon>Gordoniibacillus</taxon>
    </lineage>
</organism>
<keyword evidence="2" id="KW-1185">Reference proteome</keyword>
<dbReference type="Proteomes" id="UP000031967">
    <property type="component" value="Unassembled WGS sequence"/>
</dbReference>
<proteinExistence type="predicted"/>
<comment type="caution">
    <text evidence="1">The sequence shown here is derived from an EMBL/GenBank/DDBJ whole genome shotgun (WGS) entry which is preliminary data.</text>
</comment>
<evidence type="ECO:0000313" key="2">
    <source>
        <dbReference type="Proteomes" id="UP000031967"/>
    </source>
</evidence>
<reference evidence="1 2" key="1">
    <citation type="submission" date="2014-12" db="EMBL/GenBank/DDBJ databases">
        <title>Draft genome sequence of Paenibacillus kamchatkensis strain B-2647.</title>
        <authorList>
            <person name="Karlyshev A.V."/>
            <person name="Kudryashova E.B."/>
        </authorList>
    </citation>
    <scope>NUCLEOTIDE SEQUENCE [LARGE SCALE GENOMIC DNA]</scope>
    <source>
        <strain evidence="1 2">VKM B-2647</strain>
    </source>
</reference>
<gene>
    <name evidence="1" type="ORF">SD70_07380</name>
</gene>